<evidence type="ECO:0000313" key="5">
    <source>
        <dbReference type="Proteomes" id="UP001519311"/>
    </source>
</evidence>
<accession>A0ABS4V7V4</accession>
<gene>
    <name evidence="4" type="ORF">JOF59_002385</name>
</gene>
<protein>
    <submittedName>
        <fullName evidence="4">8-oxo-dGTP pyrophosphatase MutT (NUDIX family)</fullName>
    </submittedName>
</protein>
<dbReference type="InterPro" id="IPR000086">
    <property type="entry name" value="NUDIX_hydrolase_dom"/>
</dbReference>
<organism evidence="4 5">
    <name type="scientific">Streptomyces clavifer</name>
    <dbReference type="NCBI Taxonomy" id="68188"/>
    <lineage>
        <taxon>Bacteria</taxon>
        <taxon>Bacillati</taxon>
        <taxon>Actinomycetota</taxon>
        <taxon>Actinomycetes</taxon>
        <taxon>Kitasatosporales</taxon>
        <taxon>Streptomycetaceae</taxon>
        <taxon>Streptomyces</taxon>
    </lineage>
</organism>
<keyword evidence="2" id="KW-0378">Hydrolase</keyword>
<evidence type="ECO:0000313" key="4">
    <source>
        <dbReference type="EMBL" id="MBP2359985.1"/>
    </source>
</evidence>
<reference evidence="4 5" key="1">
    <citation type="submission" date="2021-03" db="EMBL/GenBank/DDBJ databases">
        <title>Sequencing the genomes of 1000 actinobacteria strains.</title>
        <authorList>
            <person name="Klenk H.-P."/>
        </authorList>
    </citation>
    <scope>NUCLEOTIDE SEQUENCE [LARGE SCALE GENOMIC DNA]</scope>
    <source>
        <strain evidence="4 5">DSM 40843</strain>
    </source>
</reference>
<dbReference type="Gene3D" id="3.90.79.10">
    <property type="entry name" value="Nucleoside Triphosphate Pyrophosphohydrolase"/>
    <property type="match status" value="1"/>
</dbReference>
<evidence type="ECO:0000256" key="1">
    <source>
        <dbReference type="ARBA" id="ARBA00001946"/>
    </source>
</evidence>
<comment type="caution">
    <text evidence="4">The sequence shown here is derived from an EMBL/GenBank/DDBJ whole genome shotgun (WGS) entry which is preliminary data.</text>
</comment>
<dbReference type="RefSeq" id="WP_209470029.1">
    <property type="nucleotide sequence ID" value="NZ_BMWJ01000019.1"/>
</dbReference>
<dbReference type="Proteomes" id="UP001519311">
    <property type="component" value="Unassembled WGS sequence"/>
</dbReference>
<dbReference type="SUPFAM" id="SSF55811">
    <property type="entry name" value="Nudix"/>
    <property type="match status" value="1"/>
</dbReference>
<dbReference type="InterPro" id="IPR015797">
    <property type="entry name" value="NUDIX_hydrolase-like_dom_sf"/>
</dbReference>
<dbReference type="Pfam" id="PF00293">
    <property type="entry name" value="NUDIX"/>
    <property type="match status" value="1"/>
</dbReference>
<sequence length="163" mass="17657">MATPDFILALREKIGNDPLWLSGVTAVVLREGQVLLVRRADNGAWTAVTGIIDPGEQPADAAVREVLEETGTDAVPERLVLVHVTGPVVYGNGDRAQYLDLVFRFRWRSGEPYPADGENTEARWFPLGDLPPLSDDMIARIAAAVADEPATRYAVSPQSAAHP</sequence>
<dbReference type="CDD" id="cd18879">
    <property type="entry name" value="NUDIX_Hydrolase"/>
    <property type="match status" value="1"/>
</dbReference>
<dbReference type="GeneID" id="97343916"/>
<name>A0ABS4V7V4_9ACTN</name>
<dbReference type="PANTHER" id="PTHR43046">
    <property type="entry name" value="GDP-MANNOSE MANNOSYL HYDROLASE"/>
    <property type="match status" value="1"/>
</dbReference>
<dbReference type="EMBL" id="JAGINS010000001">
    <property type="protein sequence ID" value="MBP2359985.1"/>
    <property type="molecule type" value="Genomic_DNA"/>
</dbReference>
<feature type="domain" description="Nudix hydrolase" evidence="3">
    <location>
        <begin position="19"/>
        <end position="147"/>
    </location>
</feature>
<proteinExistence type="predicted"/>
<dbReference type="PROSITE" id="PS51462">
    <property type="entry name" value="NUDIX"/>
    <property type="match status" value="1"/>
</dbReference>
<dbReference type="PANTHER" id="PTHR43046:SF16">
    <property type="entry name" value="ADP-RIBOSE PYROPHOSPHATASE YJHB-RELATED"/>
    <property type="match status" value="1"/>
</dbReference>
<dbReference type="PROSITE" id="PS00893">
    <property type="entry name" value="NUDIX_BOX"/>
    <property type="match status" value="1"/>
</dbReference>
<evidence type="ECO:0000259" key="3">
    <source>
        <dbReference type="PROSITE" id="PS51462"/>
    </source>
</evidence>
<comment type="cofactor">
    <cofactor evidence="1">
        <name>Mg(2+)</name>
        <dbReference type="ChEBI" id="CHEBI:18420"/>
    </cofactor>
</comment>
<evidence type="ECO:0000256" key="2">
    <source>
        <dbReference type="ARBA" id="ARBA00022801"/>
    </source>
</evidence>
<dbReference type="InterPro" id="IPR020084">
    <property type="entry name" value="NUDIX_hydrolase_CS"/>
</dbReference>
<keyword evidence="5" id="KW-1185">Reference proteome</keyword>